<dbReference type="AlphaFoldDB" id="A0AAN9NA83"/>
<accession>A0AAN9NA83</accession>
<dbReference type="Proteomes" id="UP001374584">
    <property type="component" value="Unassembled WGS sequence"/>
</dbReference>
<gene>
    <name evidence="1" type="ORF">VNO80_08696</name>
</gene>
<name>A0AAN9NA83_PHACN</name>
<sequence length="144" mass="16256">MAPKGNGLSLLKPVRRLLLPLPHFTNLREKQRVCRNHKHGHFQVFVWFRIAGSASLSHLYSLRPSLRPCPIPASSTSSHQRRDVHRSRGCLCVDDVGFGAHLSHPFLFHLLNICHQTINGVSLQLKQGVVIFIMDTAISINIRI</sequence>
<keyword evidence="2" id="KW-1185">Reference proteome</keyword>
<comment type="caution">
    <text evidence="1">The sequence shown here is derived from an EMBL/GenBank/DDBJ whole genome shotgun (WGS) entry which is preliminary data.</text>
</comment>
<proteinExistence type="predicted"/>
<reference evidence="1 2" key="1">
    <citation type="submission" date="2024-01" db="EMBL/GenBank/DDBJ databases">
        <title>The genomes of 5 underutilized Papilionoideae crops provide insights into root nodulation and disease resistanc.</title>
        <authorList>
            <person name="Jiang F."/>
        </authorList>
    </citation>
    <scope>NUCLEOTIDE SEQUENCE [LARGE SCALE GENOMIC DNA]</scope>
    <source>
        <strain evidence="1">JINMINGXINNONG_FW02</strain>
        <tissue evidence="1">Leaves</tissue>
    </source>
</reference>
<dbReference type="EMBL" id="JAYMYR010000004">
    <property type="protein sequence ID" value="KAK7366699.1"/>
    <property type="molecule type" value="Genomic_DNA"/>
</dbReference>
<evidence type="ECO:0000313" key="1">
    <source>
        <dbReference type="EMBL" id="KAK7366699.1"/>
    </source>
</evidence>
<protein>
    <submittedName>
        <fullName evidence="1">Uncharacterized protein</fullName>
    </submittedName>
</protein>
<organism evidence="1 2">
    <name type="scientific">Phaseolus coccineus</name>
    <name type="common">Scarlet runner bean</name>
    <name type="synonym">Phaseolus multiflorus</name>
    <dbReference type="NCBI Taxonomy" id="3886"/>
    <lineage>
        <taxon>Eukaryota</taxon>
        <taxon>Viridiplantae</taxon>
        <taxon>Streptophyta</taxon>
        <taxon>Embryophyta</taxon>
        <taxon>Tracheophyta</taxon>
        <taxon>Spermatophyta</taxon>
        <taxon>Magnoliopsida</taxon>
        <taxon>eudicotyledons</taxon>
        <taxon>Gunneridae</taxon>
        <taxon>Pentapetalae</taxon>
        <taxon>rosids</taxon>
        <taxon>fabids</taxon>
        <taxon>Fabales</taxon>
        <taxon>Fabaceae</taxon>
        <taxon>Papilionoideae</taxon>
        <taxon>50 kb inversion clade</taxon>
        <taxon>NPAAA clade</taxon>
        <taxon>indigoferoid/millettioid clade</taxon>
        <taxon>Phaseoleae</taxon>
        <taxon>Phaseolus</taxon>
    </lineage>
</organism>
<evidence type="ECO:0000313" key="2">
    <source>
        <dbReference type="Proteomes" id="UP001374584"/>
    </source>
</evidence>